<dbReference type="STRING" id="30066.A0A182UPH2"/>
<feature type="domain" description="BTB" evidence="2">
    <location>
        <begin position="8"/>
        <end position="74"/>
    </location>
</feature>
<protein>
    <submittedName>
        <fullName evidence="3">BTB domain-containing protein</fullName>
    </submittedName>
</protein>
<evidence type="ECO:0000256" key="1">
    <source>
        <dbReference type="SAM" id="MobiDB-lite"/>
    </source>
</evidence>
<dbReference type="SUPFAM" id="SSF54695">
    <property type="entry name" value="POZ domain"/>
    <property type="match status" value="1"/>
</dbReference>
<dbReference type="GO" id="GO:0048512">
    <property type="term" value="P:circadian behavior"/>
    <property type="evidence" value="ECO:0007669"/>
    <property type="project" value="TreeGrafter"/>
</dbReference>
<dbReference type="PANTHER" id="PTHR46306">
    <property type="entry name" value="BTB/POZ DOMAIN-CONTAINING PROTEIN 9"/>
    <property type="match status" value="1"/>
</dbReference>
<dbReference type="Gene3D" id="3.30.710.10">
    <property type="entry name" value="Potassium Channel Kv1.1, Chain A"/>
    <property type="match status" value="1"/>
</dbReference>
<proteinExistence type="predicted"/>
<dbReference type="InterPro" id="IPR052407">
    <property type="entry name" value="BTB_POZ_domain_cont_9"/>
</dbReference>
<dbReference type="GO" id="GO:0008344">
    <property type="term" value="P:adult locomotory behavior"/>
    <property type="evidence" value="ECO:0007669"/>
    <property type="project" value="TreeGrafter"/>
</dbReference>
<evidence type="ECO:0000259" key="2">
    <source>
        <dbReference type="PROSITE" id="PS50097"/>
    </source>
</evidence>
<name>A0A182UPH2_ANOME</name>
<evidence type="ECO:0000313" key="4">
    <source>
        <dbReference type="Proteomes" id="UP000075903"/>
    </source>
</evidence>
<dbReference type="InterPro" id="IPR000210">
    <property type="entry name" value="BTB/POZ_dom"/>
</dbReference>
<dbReference type="PROSITE" id="PS50097">
    <property type="entry name" value="BTB"/>
    <property type="match status" value="1"/>
</dbReference>
<organism evidence="3 4">
    <name type="scientific">Anopheles merus</name>
    <name type="common">Mosquito</name>
    <dbReference type="NCBI Taxonomy" id="30066"/>
    <lineage>
        <taxon>Eukaryota</taxon>
        <taxon>Metazoa</taxon>
        <taxon>Ecdysozoa</taxon>
        <taxon>Arthropoda</taxon>
        <taxon>Hexapoda</taxon>
        <taxon>Insecta</taxon>
        <taxon>Pterygota</taxon>
        <taxon>Neoptera</taxon>
        <taxon>Endopterygota</taxon>
        <taxon>Diptera</taxon>
        <taxon>Nematocera</taxon>
        <taxon>Culicoidea</taxon>
        <taxon>Culicidae</taxon>
        <taxon>Anophelinae</taxon>
        <taxon>Anopheles</taxon>
    </lineage>
</organism>
<feature type="region of interest" description="Disordered" evidence="1">
    <location>
        <begin position="101"/>
        <end position="131"/>
    </location>
</feature>
<dbReference type="Pfam" id="PF00651">
    <property type="entry name" value="BTB"/>
    <property type="match status" value="1"/>
</dbReference>
<dbReference type="GO" id="GO:0005737">
    <property type="term" value="C:cytoplasm"/>
    <property type="evidence" value="ECO:0007669"/>
    <property type="project" value="TreeGrafter"/>
</dbReference>
<reference evidence="3" key="1">
    <citation type="submission" date="2020-05" db="UniProtKB">
        <authorList>
            <consortium name="EnsemblMetazoa"/>
        </authorList>
    </citation>
    <scope>IDENTIFICATION</scope>
    <source>
        <strain evidence="3">MAF</strain>
    </source>
</reference>
<dbReference type="AlphaFoldDB" id="A0A182UPH2"/>
<dbReference type="Proteomes" id="UP000075903">
    <property type="component" value="Unassembled WGS sequence"/>
</dbReference>
<dbReference type="InterPro" id="IPR011333">
    <property type="entry name" value="SKP1/BTB/POZ_sf"/>
</dbReference>
<accession>A0A182UPH2</accession>
<dbReference type="VEuPathDB" id="VectorBase:AMEM21_015072"/>
<evidence type="ECO:0000313" key="3">
    <source>
        <dbReference type="EnsemblMetazoa" id="AMEM001405-PA"/>
    </source>
</evidence>
<keyword evidence="4" id="KW-1185">Reference proteome</keyword>
<dbReference type="VEuPathDB" id="VectorBase:AMEM001405"/>
<sequence length="139" mass="15478">MCMNADNADVTFIVKAEHLPAHRIILATRSEYFRAMLYGALKESKQNEIALDVPVEAFKFLIKYIYTGRLSLKQMKNTDILDILETDTGRNHFQLDVVRPAPKPDGHKGNCKNQQFGNALPPRAGSKASNAGVHVLQGL</sequence>
<dbReference type="PANTHER" id="PTHR46306:SF1">
    <property type="entry name" value="BTB_POZ DOMAIN-CONTAINING PROTEIN 9"/>
    <property type="match status" value="1"/>
</dbReference>
<dbReference type="GO" id="GO:0050804">
    <property type="term" value="P:modulation of chemical synaptic transmission"/>
    <property type="evidence" value="ECO:0007669"/>
    <property type="project" value="TreeGrafter"/>
</dbReference>
<dbReference type="EnsemblMetazoa" id="AMEM001405-RA">
    <property type="protein sequence ID" value="AMEM001405-PA"/>
    <property type="gene ID" value="AMEM001405"/>
</dbReference>
<dbReference type="SMART" id="SM00225">
    <property type="entry name" value="BTB"/>
    <property type="match status" value="1"/>
</dbReference>